<dbReference type="SUPFAM" id="SSF51735">
    <property type="entry name" value="NAD(P)-binding Rossmann-fold domains"/>
    <property type="match status" value="1"/>
</dbReference>
<dbReference type="Pfam" id="PF01370">
    <property type="entry name" value="Epimerase"/>
    <property type="match status" value="1"/>
</dbReference>
<evidence type="ECO:0000313" key="3">
    <source>
        <dbReference type="EMBL" id="SVC63000.1"/>
    </source>
</evidence>
<protein>
    <recommendedName>
        <fullName evidence="2">NAD-dependent epimerase/dehydratase domain-containing protein</fullName>
    </recommendedName>
</protein>
<dbReference type="PANTHER" id="PTHR43000">
    <property type="entry name" value="DTDP-D-GLUCOSE 4,6-DEHYDRATASE-RELATED"/>
    <property type="match status" value="1"/>
</dbReference>
<proteinExistence type="inferred from homology"/>
<gene>
    <name evidence="3" type="ORF">METZ01_LOCUS315854</name>
</gene>
<organism evidence="3">
    <name type="scientific">marine metagenome</name>
    <dbReference type="NCBI Taxonomy" id="408172"/>
    <lineage>
        <taxon>unclassified sequences</taxon>
        <taxon>metagenomes</taxon>
        <taxon>ecological metagenomes</taxon>
    </lineage>
</organism>
<feature type="domain" description="NAD-dependent epimerase/dehydratase" evidence="2">
    <location>
        <begin position="6"/>
        <end position="216"/>
    </location>
</feature>
<comment type="similarity">
    <text evidence="1">Belongs to the NAD(P)-dependent epimerase/dehydratase family.</text>
</comment>
<dbReference type="EMBL" id="UINC01101849">
    <property type="protein sequence ID" value="SVC63000.1"/>
    <property type="molecule type" value="Genomic_DNA"/>
</dbReference>
<evidence type="ECO:0000259" key="2">
    <source>
        <dbReference type="Pfam" id="PF01370"/>
    </source>
</evidence>
<dbReference type="AlphaFoldDB" id="A0A382NQU8"/>
<dbReference type="Gene3D" id="3.40.50.720">
    <property type="entry name" value="NAD(P)-binding Rossmann-like Domain"/>
    <property type="match status" value="1"/>
</dbReference>
<reference evidence="3" key="1">
    <citation type="submission" date="2018-05" db="EMBL/GenBank/DDBJ databases">
        <authorList>
            <person name="Lanie J.A."/>
            <person name="Ng W.-L."/>
            <person name="Kazmierczak K.M."/>
            <person name="Andrzejewski T.M."/>
            <person name="Davidsen T.M."/>
            <person name="Wayne K.J."/>
            <person name="Tettelin H."/>
            <person name="Glass J.I."/>
            <person name="Rusch D."/>
            <person name="Podicherti R."/>
            <person name="Tsui H.-C.T."/>
            <person name="Winkler M.E."/>
        </authorList>
    </citation>
    <scope>NUCLEOTIDE SEQUENCE</scope>
</reference>
<dbReference type="CDD" id="cd08946">
    <property type="entry name" value="SDR_e"/>
    <property type="match status" value="1"/>
</dbReference>
<evidence type="ECO:0000256" key="1">
    <source>
        <dbReference type="ARBA" id="ARBA00007637"/>
    </source>
</evidence>
<name>A0A382NQU8_9ZZZZ</name>
<dbReference type="InterPro" id="IPR036291">
    <property type="entry name" value="NAD(P)-bd_dom_sf"/>
</dbReference>
<sequence>MSKKAIVFGGSGFLGSHVADVLSDDGLDVTVFDRRQSPYLRPDQTMVIGDILDANKVRETIKGQDVVYHFAGLADLDQAAGKPLESVSQNIVGTINLLDAVVESKIDRFIYASTIYVYSRLGGFYRCSKQAAELFIEEYNNCHSLEFTVLRYGSLYGPRADEGNGIRSFLHQGLTKGKITYPGTGDEVREYINVKDAARLSVDILASEYKNRHIVITGQNPIKTREMLELIREMIDQNIVFEFSHHENNFHYTLTPYSFTPKVGSKLVSNLYTDMGQGLLECLQEISNNSEKSK</sequence>
<accession>A0A382NQU8</accession>
<dbReference type="InterPro" id="IPR001509">
    <property type="entry name" value="Epimerase_deHydtase"/>
</dbReference>